<keyword evidence="5 11" id="KW-1133">Transmembrane helix</keyword>
<keyword evidence="9" id="KW-0325">Glycoprotein</keyword>
<dbReference type="PROSITE" id="PS50835">
    <property type="entry name" value="IG_LIKE"/>
    <property type="match status" value="2"/>
</dbReference>
<dbReference type="PANTHER" id="PTHR25466:SF14">
    <property type="entry name" value="BUTYROPHILIN SUBFAMILY 2 MEMBER A2-LIKE-RELATED"/>
    <property type="match status" value="1"/>
</dbReference>
<evidence type="ECO:0000256" key="5">
    <source>
        <dbReference type="ARBA" id="ARBA00022989"/>
    </source>
</evidence>
<reference evidence="14" key="2">
    <citation type="submission" date="2017-05" db="UniProtKB">
        <authorList>
            <consortium name="EnsemblMetazoa"/>
        </authorList>
    </citation>
    <scope>IDENTIFICATION</scope>
</reference>
<dbReference type="InParanoid" id="A0A1X7UR72"/>
<accession>A0A1X7UR72</accession>
<keyword evidence="3 11" id="KW-0812">Transmembrane</keyword>
<dbReference type="GO" id="GO:0071222">
    <property type="term" value="P:cellular response to lipopolysaccharide"/>
    <property type="evidence" value="ECO:0007669"/>
    <property type="project" value="TreeGrafter"/>
</dbReference>
<reference evidence="15" key="1">
    <citation type="journal article" date="2010" name="Nature">
        <title>The Amphimedon queenslandica genome and the evolution of animal complexity.</title>
        <authorList>
            <person name="Srivastava M."/>
            <person name="Simakov O."/>
            <person name="Chapman J."/>
            <person name="Fahey B."/>
            <person name="Gauthier M.E."/>
            <person name="Mitros T."/>
            <person name="Richards G.S."/>
            <person name="Conaco C."/>
            <person name="Dacre M."/>
            <person name="Hellsten U."/>
            <person name="Larroux C."/>
            <person name="Putnam N.H."/>
            <person name="Stanke M."/>
            <person name="Adamska M."/>
            <person name="Darling A."/>
            <person name="Degnan S.M."/>
            <person name="Oakley T.H."/>
            <person name="Plachetzki D.C."/>
            <person name="Zhai Y."/>
            <person name="Adamski M."/>
            <person name="Calcino A."/>
            <person name="Cummins S.F."/>
            <person name="Goodstein D.M."/>
            <person name="Harris C."/>
            <person name="Jackson D.J."/>
            <person name="Leys S.P."/>
            <person name="Shu S."/>
            <person name="Woodcroft B.J."/>
            <person name="Vervoort M."/>
            <person name="Kosik K.S."/>
            <person name="Manning G."/>
            <person name="Degnan B.M."/>
            <person name="Rokhsar D.S."/>
        </authorList>
    </citation>
    <scope>NUCLEOTIDE SEQUENCE [LARGE SCALE GENOMIC DNA]</scope>
</reference>
<feature type="chain" id="PRO_5010875432" description="Ig-like domain-containing protein" evidence="12">
    <location>
        <begin position="26"/>
        <end position="350"/>
    </location>
</feature>
<feature type="domain" description="Ig-like" evidence="13">
    <location>
        <begin position="27"/>
        <end position="126"/>
    </location>
</feature>
<keyword evidence="6 11" id="KW-0472">Membrane</keyword>
<dbReference type="Pfam" id="PF07679">
    <property type="entry name" value="I-set"/>
    <property type="match status" value="1"/>
</dbReference>
<evidence type="ECO:0000256" key="8">
    <source>
        <dbReference type="ARBA" id="ARBA00023170"/>
    </source>
</evidence>
<dbReference type="InterPro" id="IPR013783">
    <property type="entry name" value="Ig-like_fold"/>
</dbReference>
<evidence type="ECO:0000256" key="10">
    <source>
        <dbReference type="ARBA" id="ARBA00023319"/>
    </source>
</evidence>
<dbReference type="KEGG" id="aqu:109582590"/>
<keyword evidence="15" id="KW-1185">Reference proteome</keyword>
<evidence type="ECO:0000256" key="1">
    <source>
        <dbReference type="ARBA" id="ARBA00004251"/>
    </source>
</evidence>
<protein>
    <recommendedName>
        <fullName evidence="13">Ig-like domain-containing protein</fullName>
    </recommendedName>
</protein>
<dbReference type="EnsemblMetazoa" id="XM_019997379.1">
    <property type="protein sequence ID" value="XP_019852938.1"/>
    <property type="gene ID" value="LOC109582590"/>
</dbReference>
<proteinExistence type="predicted"/>
<dbReference type="GO" id="GO:0009897">
    <property type="term" value="C:external side of plasma membrane"/>
    <property type="evidence" value="ECO:0007669"/>
    <property type="project" value="TreeGrafter"/>
</dbReference>
<evidence type="ECO:0000256" key="7">
    <source>
        <dbReference type="ARBA" id="ARBA00023157"/>
    </source>
</evidence>
<dbReference type="InterPro" id="IPR051713">
    <property type="entry name" value="T-cell_Activation_Regulation"/>
</dbReference>
<evidence type="ECO:0000256" key="11">
    <source>
        <dbReference type="SAM" id="Phobius"/>
    </source>
</evidence>
<keyword evidence="2" id="KW-1003">Cell membrane</keyword>
<dbReference type="InterPro" id="IPR003598">
    <property type="entry name" value="Ig_sub2"/>
</dbReference>
<evidence type="ECO:0000313" key="15">
    <source>
        <dbReference type="Proteomes" id="UP000007879"/>
    </source>
</evidence>
<dbReference type="PANTHER" id="PTHR25466">
    <property type="entry name" value="T-LYMPHOCYTE ACTIVATION ANTIGEN"/>
    <property type="match status" value="1"/>
</dbReference>
<evidence type="ECO:0000259" key="13">
    <source>
        <dbReference type="PROSITE" id="PS50835"/>
    </source>
</evidence>
<feature type="transmembrane region" description="Helical" evidence="11">
    <location>
        <begin position="262"/>
        <end position="290"/>
    </location>
</feature>
<dbReference type="Proteomes" id="UP000007879">
    <property type="component" value="Unassembled WGS sequence"/>
</dbReference>
<dbReference type="AlphaFoldDB" id="A0A1X7UR72"/>
<gene>
    <name evidence="14" type="primary">109582590</name>
</gene>
<dbReference type="InterPro" id="IPR013098">
    <property type="entry name" value="Ig_I-set"/>
</dbReference>
<keyword evidence="4 12" id="KW-0732">Signal</keyword>
<sequence length="350" mass="38419">MTAVLMNNLIVIFSAALIFFQIQNCSPVSAPMEDIVFKDGSISVVTLGPDNIESSISINCTVLNNGSFQLDWLHNDQQLFGDRVMIDITRRSTKLQITNISFHDEGVYTCIVYRQNDPREYQKNFKVELKATLRSHPTASSCHDNIGLSCEMSGYLRPEIKWMENNTKTISNSEQYTVLTTAGRNQTSINTKGDSSTSVVSILSIHDPLKVKDSSFTCSVPGTDLNITLPFTLNTSTHHEDLTSIVPPLSTSPSSSSPVSTVLVTLLSILGLVTILLCISVLSLVTATFYCKSKETRKEVPSNIVGGTLQSVILTNNAAYSSALTGNVETETIYEEIKTSQDEDYDDGYI</sequence>
<evidence type="ECO:0000256" key="9">
    <source>
        <dbReference type="ARBA" id="ARBA00023180"/>
    </source>
</evidence>
<dbReference type="GO" id="GO:0007166">
    <property type="term" value="P:cell surface receptor signaling pathway"/>
    <property type="evidence" value="ECO:0007669"/>
    <property type="project" value="TreeGrafter"/>
</dbReference>
<dbReference type="InterPro" id="IPR036179">
    <property type="entry name" value="Ig-like_dom_sf"/>
</dbReference>
<dbReference type="SMART" id="SM00408">
    <property type="entry name" value="IGc2"/>
    <property type="match status" value="1"/>
</dbReference>
<keyword evidence="10" id="KW-0393">Immunoglobulin domain</keyword>
<evidence type="ECO:0000313" key="14">
    <source>
        <dbReference type="EnsemblMetazoa" id="Aqu2.1.30014_001"/>
    </source>
</evidence>
<comment type="subcellular location">
    <subcellularLocation>
        <location evidence="1">Cell membrane</location>
        <topology evidence="1">Single-pass type I membrane protein</topology>
    </subcellularLocation>
</comment>
<evidence type="ECO:0000256" key="12">
    <source>
        <dbReference type="SAM" id="SignalP"/>
    </source>
</evidence>
<evidence type="ECO:0000256" key="4">
    <source>
        <dbReference type="ARBA" id="ARBA00022729"/>
    </source>
</evidence>
<feature type="signal peptide" evidence="12">
    <location>
        <begin position="1"/>
        <end position="25"/>
    </location>
</feature>
<organism evidence="14">
    <name type="scientific">Amphimedon queenslandica</name>
    <name type="common">Sponge</name>
    <dbReference type="NCBI Taxonomy" id="400682"/>
    <lineage>
        <taxon>Eukaryota</taxon>
        <taxon>Metazoa</taxon>
        <taxon>Porifera</taxon>
        <taxon>Demospongiae</taxon>
        <taxon>Heteroscleromorpha</taxon>
        <taxon>Haplosclerida</taxon>
        <taxon>Niphatidae</taxon>
        <taxon>Amphimedon</taxon>
    </lineage>
</organism>
<dbReference type="EnsemblMetazoa" id="Aqu2.1.30014_001">
    <property type="protein sequence ID" value="Aqu2.1.30014_001"/>
    <property type="gene ID" value="Aqu2.1.30014"/>
</dbReference>
<dbReference type="Gene3D" id="2.60.40.10">
    <property type="entry name" value="Immunoglobulins"/>
    <property type="match status" value="2"/>
</dbReference>
<keyword evidence="8" id="KW-0675">Receptor</keyword>
<dbReference type="OrthoDB" id="10006996at2759"/>
<name>A0A1X7UR72_AMPQE</name>
<evidence type="ECO:0000256" key="3">
    <source>
        <dbReference type="ARBA" id="ARBA00022692"/>
    </source>
</evidence>
<evidence type="ECO:0000256" key="6">
    <source>
        <dbReference type="ARBA" id="ARBA00023136"/>
    </source>
</evidence>
<feature type="domain" description="Ig-like" evidence="13">
    <location>
        <begin position="148"/>
        <end position="228"/>
    </location>
</feature>
<dbReference type="CDD" id="cd00096">
    <property type="entry name" value="Ig"/>
    <property type="match status" value="1"/>
</dbReference>
<evidence type="ECO:0000256" key="2">
    <source>
        <dbReference type="ARBA" id="ARBA00022475"/>
    </source>
</evidence>
<dbReference type="SUPFAM" id="SSF48726">
    <property type="entry name" value="Immunoglobulin"/>
    <property type="match status" value="2"/>
</dbReference>
<dbReference type="GO" id="GO:0006955">
    <property type="term" value="P:immune response"/>
    <property type="evidence" value="ECO:0007669"/>
    <property type="project" value="TreeGrafter"/>
</dbReference>
<dbReference type="InterPro" id="IPR007110">
    <property type="entry name" value="Ig-like_dom"/>
</dbReference>
<keyword evidence="7" id="KW-1015">Disulfide bond</keyword>
<dbReference type="STRING" id="400682.A0A1X7UR72"/>